<reference evidence="10 11" key="1">
    <citation type="submission" date="2019-03" db="EMBL/GenBank/DDBJ databases">
        <title>New insights into Acidothiobacillus thiooxidans sulfur metabolism through coupled gene expression, solution geochemistry, microscopy and spectroscopy analyses.</title>
        <authorList>
            <person name="Camacho D."/>
            <person name="Frazao R."/>
            <person name="Fouillen A."/>
            <person name="Nanci A."/>
            <person name="Lang B.F."/>
            <person name="Apte S.C."/>
            <person name="Baron C."/>
            <person name="Warren L.A."/>
        </authorList>
    </citation>
    <scope>NUCLEOTIDE SEQUENCE [LARGE SCALE GENOMIC DNA]</scope>
    <source>
        <strain evidence="10 11">ATCC 19377</strain>
    </source>
</reference>
<accession>A0A543PZ95</accession>
<feature type="repeat" description="TPR" evidence="8">
    <location>
        <begin position="219"/>
        <end position="252"/>
    </location>
</feature>
<dbReference type="SUPFAM" id="SSF48452">
    <property type="entry name" value="TPR-like"/>
    <property type="match status" value="1"/>
</dbReference>
<evidence type="ECO:0000256" key="1">
    <source>
        <dbReference type="ARBA" id="ARBA00004922"/>
    </source>
</evidence>
<dbReference type="PROSITE" id="PS50005">
    <property type="entry name" value="TPR"/>
    <property type="match status" value="2"/>
</dbReference>
<proteinExistence type="inferred from homology"/>
<keyword evidence="7 8" id="KW-0802">TPR repeat</keyword>
<feature type="domain" description="O-GlcNAc transferase C-terminal" evidence="9">
    <location>
        <begin position="501"/>
        <end position="688"/>
    </location>
</feature>
<feature type="domain" description="O-GlcNAc transferase C-terminal" evidence="9">
    <location>
        <begin position="267"/>
        <end position="496"/>
    </location>
</feature>
<dbReference type="PANTHER" id="PTHR44998">
    <property type="match status" value="1"/>
</dbReference>
<dbReference type="Gene3D" id="1.25.40.10">
    <property type="entry name" value="Tetratricopeptide repeat domain"/>
    <property type="match status" value="3"/>
</dbReference>
<dbReference type="AlphaFoldDB" id="A0A543PZ95"/>
<comment type="pathway">
    <text evidence="1">Protein modification; protein glycosylation.</text>
</comment>
<evidence type="ECO:0000313" key="11">
    <source>
        <dbReference type="Proteomes" id="UP000315403"/>
    </source>
</evidence>
<dbReference type="Gene3D" id="3.40.50.2000">
    <property type="entry name" value="Glycogen Phosphorylase B"/>
    <property type="match status" value="1"/>
</dbReference>
<dbReference type="GO" id="GO:0006493">
    <property type="term" value="P:protein O-linked glycosylation"/>
    <property type="evidence" value="ECO:0007669"/>
    <property type="project" value="TreeGrafter"/>
</dbReference>
<organism evidence="10 11">
    <name type="scientific">Acidithiobacillus thiooxidans ATCC 19377</name>
    <dbReference type="NCBI Taxonomy" id="637390"/>
    <lineage>
        <taxon>Bacteria</taxon>
        <taxon>Pseudomonadati</taxon>
        <taxon>Pseudomonadota</taxon>
        <taxon>Acidithiobacillia</taxon>
        <taxon>Acidithiobacillales</taxon>
        <taxon>Acidithiobacillaceae</taxon>
        <taxon>Acidithiobacillus</taxon>
    </lineage>
</organism>
<evidence type="ECO:0000256" key="4">
    <source>
        <dbReference type="ARBA" id="ARBA00022676"/>
    </source>
</evidence>
<dbReference type="Proteomes" id="UP000315403">
    <property type="component" value="Unassembled WGS sequence"/>
</dbReference>
<evidence type="ECO:0000256" key="7">
    <source>
        <dbReference type="ARBA" id="ARBA00022803"/>
    </source>
</evidence>
<comment type="similarity">
    <text evidence="2">Belongs to the glycosyltransferase 41 family. O-GlcNAc transferase subfamily.</text>
</comment>
<evidence type="ECO:0000256" key="3">
    <source>
        <dbReference type="ARBA" id="ARBA00011970"/>
    </source>
</evidence>
<dbReference type="InterPro" id="IPR029489">
    <property type="entry name" value="OGT/SEC/SPY_C"/>
</dbReference>
<dbReference type="Pfam" id="PF13432">
    <property type="entry name" value="TPR_16"/>
    <property type="match status" value="2"/>
</dbReference>
<comment type="caution">
    <text evidence="10">The sequence shown here is derived from an EMBL/GenBank/DDBJ whole genome shotgun (WGS) entry which is preliminary data.</text>
</comment>
<keyword evidence="5" id="KW-0808">Transferase</keyword>
<dbReference type="RefSeq" id="WP_158627828.1">
    <property type="nucleotide sequence ID" value="NZ_SZUV01000005.1"/>
</dbReference>
<dbReference type="InterPro" id="IPR019734">
    <property type="entry name" value="TPR_rpt"/>
</dbReference>
<gene>
    <name evidence="10" type="ORF">DLNHIDIE_03256</name>
</gene>
<evidence type="ECO:0000256" key="5">
    <source>
        <dbReference type="ARBA" id="ARBA00022679"/>
    </source>
</evidence>
<dbReference type="SMART" id="SM00028">
    <property type="entry name" value="TPR"/>
    <property type="match status" value="7"/>
</dbReference>
<dbReference type="Pfam" id="PF13414">
    <property type="entry name" value="TPR_11"/>
    <property type="match status" value="1"/>
</dbReference>
<keyword evidence="4" id="KW-0328">Glycosyltransferase</keyword>
<sequence>MPSVIENSETKQVSLDEGVQIALAHHRAGNYQTAEEIYVNVLRVNPQQIDAMHLLGVIRCQQGRLDEAEQLLLPVIQRNPESTAFQNTWGRYLLLRGRREEALNALKKALDLSPQNPEALFNLAEAELMDLRLDDAKSHYEQCLVLHPTHSSARFGLAQAIRLRDGWAAAIPHYQLAVANAPDNPSIQQHLGMALLQSGHLDTALPVFLKITERWPDFFEGWTGQAAIFFVQGRLPESIKAYEKALELQPNNPQALDGLIESRRRACDWRDDMEEQEQKLVTYVQACMDNHLQPSMRIFTALYMPFNAKQQLAIAQANAVGSKVIQMQPRFISDKSYAPGRIRIGYMIADVRNHPNAHNTLLLYGLHDRSQFEVFIYSWGIDDNSSYRQRIRREAEHFIDMRGWSDEAIAQRIADDGIQLLVDLMGHTSDNRLGVLARRPAPIQINYLGFPGTSGADCMDYILGDTWVTPTEYADAFSEKILALPNSYQINSHRDITLQPVPERSALALPDEAFVYCCFNTAYKFTPRIFSLWMDILKATPNSVFWTFKSSALIEDHLRDFANQCGVDPARLVFGPTLPREAHIQRIQAADLFLDTEFYNAHTTASDSLWAGVPILTVPGETFASRVCASLLHSAGLDSCILPNWESYKETAIALAHDRTRLDSWRKQLRQHPEKLPLFDTPRLVQDMEKIYQSIWQEHLQHKNVL</sequence>
<dbReference type="InterPro" id="IPR011990">
    <property type="entry name" value="TPR-like_helical_dom_sf"/>
</dbReference>
<dbReference type="PANTHER" id="PTHR44998:SF1">
    <property type="entry name" value="UDP-N-ACETYLGLUCOSAMINE--PEPTIDE N-ACETYLGLUCOSAMINYLTRANSFERASE 110 KDA SUBUNIT"/>
    <property type="match status" value="1"/>
</dbReference>
<evidence type="ECO:0000256" key="2">
    <source>
        <dbReference type="ARBA" id="ARBA00005386"/>
    </source>
</evidence>
<evidence type="ECO:0000256" key="6">
    <source>
        <dbReference type="ARBA" id="ARBA00022737"/>
    </source>
</evidence>
<evidence type="ECO:0000259" key="9">
    <source>
        <dbReference type="Pfam" id="PF13844"/>
    </source>
</evidence>
<evidence type="ECO:0000313" key="10">
    <source>
        <dbReference type="EMBL" id="TQN49404.1"/>
    </source>
</evidence>
<feature type="repeat" description="TPR" evidence="8">
    <location>
        <begin position="83"/>
        <end position="116"/>
    </location>
</feature>
<name>A0A543PZ95_ACITH</name>
<dbReference type="Gene3D" id="3.40.50.11380">
    <property type="match status" value="1"/>
</dbReference>
<dbReference type="Pfam" id="PF14559">
    <property type="entry name" value="TPR_19"/>
    <property type="match status" value="1"/>
</dbReference>
<dbReference type="EMBL" id="SZUV01000005">
    <property type="protein sequence ID" value="TQN49404.1"/>
    <property type="molecule type" value="Genomic_DNA"/>
</dbReference>
<keyword evidence="6" id="KW-0677">Repeat</keyword>
<dbReference type="EC" id="2.4.1.255" evidence="3"/>
<dbReference type="Pfam" id="PF13844">
    <property type="entry name" value="Glyco_transf_41"/>
    <property type="match status" value="2"/>
</dbReference>
<evidence type="ECO:0000256" key="8">
    <source>
        <dbReference type="PROSITE-ProRule" id="PRU00339"/>
    </source>
</evidence>
<protein>
    <recommendedName>
        <fullName evidence="3">protein O-GlcNAc transferase</fullName>
        <ecNumber evidence="3">2.4.1.255</ecNumber>
    </recommendedName>
</protein>
<dbReference type="GO" id="GO:0097363">
    <property type="term" value="F:protein O-acetylglucosaminyltransferase activity"/>
    <property type="evidence" value="ECO:0007669"/>
    <property type="project" value="UniProtKB-EC"/>
</dbReference>